<accession>A0A542ZWR0</accession>
<feature type="chain" id="PRO_5021878840" evidence="1">
    <location>
        <begin position="30"/>
        <end position="265"/>
    </location>
</feature>
<feature type="signal peptide" evidence="1">
    <location>
        <begin position="1"/>
        <end position="29"/>
    </location>
</feature>
<evidence type="ECO:0000313" key="2">
    <source>
        <dbReference type="EMBL" id="TQL64791.1"/>
    </source>
</evidence>
<keyword evidence="3" id="KW-1185">Reference proteome</keyword>
<protein>
    <submittedName>
        <fullName evidence="2">Uncharacterized protein</fullName>
    </submittedName>
</protein>
<name>A0A542ZWR0_RARFA</name>
<dbReference type="OrthoDB" id="9835446at2"/>
<gene>
    <name evidence="2" type="ORF">FB461_1312</name>
</gene>
<proteinExistence type="predicted"/>
<sequence length="265" mass="28646">MRVSRRIAAISLPVILMFGTITGASSAVAQEPACSTANAEALLVGNGVKFDVRKSAGAYLDKRERKTICVVWMADLEKGKSSVRLSLSKNTKTLWVKRTEKTAKRAFTSVETLTKAGRKALGVKTVRFTHKTTTRKNGSKQVTSYRNVGGSAGRRIATVKSSSTAWSNKVKITLTAKNGRTTKIVVGDTCRVNAAKPRCTGSQSSSSKSYRGSFNVVLKEKSSDDLLVSHGLARSGQGAGRYNKVYRLEQSRFGAERNGYARGRG</sequence>
<keyword evidence="1" id="KW-0732">Signal</keyword>
<dbReference type="AlphaFoldDB" id="A0A542ZWR0"/>
<comment type="caution">
    <text evidence="2">The sequence shown here is derived from an EMBL/GenBank/DDBJ whole genome shotgun (WGS) entry which is preliminary data.</text>
</comment>
<evidence type="ECO:0000313" key="3">
    <source>
        <dbReference type="Proteomes" id="UP000315389"/>
    </source>
</evidence>
<organism evidence="2 3">
    <name type="scientific">Rarobacter faecitabidus</name>
    <dbReference type="NCBI Taxonomy" id="13243"/>
    <lineage>
        <taxon>Bacteria</taxon>
        <taxon>Bacillati</taxon>
        <taxon>Actinomycetota</taxon>
        <taxon>Actinomycetes</taxon>
        <taxon>Micrococcales</taxon>
        <taxon>Rarobacteraceae</taxon>
        <taxon>Rarobacter</taxon>
    </lineage>
</organism>
<evidence type="ECO:0000256" key="1">
    <source>
        <dbReference type="SAM" id="SignalP"/>
    </source>
</evidence>
<dbReference type="EMBL" id="VFOS01000001">
    <property type="protein sequence ID" value="TQL64791.1"/>
    <property type="molecule type" value="Genomic_DNA"/>
</dbReference>
<dbReference type="RefSeq" id="WP_142119987.1">
    <property type="nucleotide sequence ID" value="NZ_BAAASV010000001.1"/>
</dbReference>
<dbReference type="Proteomes" id="UP000315389">
    <property type="component" value="Unassembled WGS sequence"/>
</dbReference>
<reference evidence="2 3" key="1">
    <citation type="submission" date="2019-06" db="EMBL/GenBank/DDBJ databases">
        <title>Sequencing the genomes of 1000 actinobacteria strains.</title>
        <authorList>
            <person name="Klenk H.-P."/>
        </authorList>
    </citation>
    <scope>NUCLEOTIDE SEQUENCE [LARGE SCALE GENOMIC DNA]</scope>
    <source>
        <strain evidence="2 3">DSM 4813</strain>
    </source>
</reference>